<dbReference type="EMBL" id="JAWPEI010000004">
    <property type="protein sequence ID" value="KAK4728227.1"/>
    <property type="molecule type" value="Genomic_DNA"/>
</dbReference>
<feature type="region of interest" description="Disordered" evidence="1">
    <location>
        <begin position="68"/>
        <end position="98"/>
    </location>
</feature>
<dbReference type="Proteomes" id="UP001311915">
    <property type="component" value="Unassembled WGS sequence"/>
</dbReference>
<proteinExistence type="predicted"/>
<organism evidence="2 3">
    <name type="scientific">Solanum pinnatisectum</name>
    <name type="common">tansyleaf nightshade</name>
    <dbReference type="NCBI Taxonomy" id="50273"/>
    <lineage>
        <taxon>Eukaryota</taxon>
        <taxon>Viridiplantae</taxon>
        <taxon>Streptophyta</taxon>
        <taxon>Embryophyta</taxon>
        <taxon>Tracheophyta</taxon>
        <taxon>Spermatophyta</taxon>
        <taxon>Magnoliopsida</taxon>
        <taxon>eudicotyledons</taxon>
        <taxon>Gunneridae</taxon>
        <taxon>Pentapetalae</taxon>
        <taxon>asterids</taxon>
        <taxon>lamiids</taxon>
        <taxon>Solanales</taxon>
        <taxon>Solanaceae</taxon>
        <taxon>Solanoideae</taxon>
        <taxon>Solaneae</taxon>
        <taxon>Solanum</taxon>
    </lineage>
</organism>
<gene>
    <name evidence="2" type="ORF">R3W88_021215</name>
</gene>
<evidence type="ECO:0000313" key="3">
    <source>
        <dbReference type="Proteomes" id="UP001311915"/>
    </source>
</evidence>
<keyword evidence="3" id="KW-1185">Reference proteome</keyword>
<dbReference type="AlphaFoldDB" id="A0AAV9LR84"/>
<sequence>MTVAEFVVAGGDYMGVWEETSKSWNWKSFSKTIVPIALRCNGSYDDMIASVIKADELTCEPNDLESLGDNSNKSLGDHSMNIHDDPTNVENQSVDAKDPEPECCEEMQVQKELGLQSNHSFSDGTNLCINQTFSNKNELQLLLAEAAAKKSFDFATVKSCTKYLKV</sequence>
<name>A0AAV9LR84_9SOLN</name>
<evidence type="ECO:0000313" key="2">
    <source>
        <dbReference type="EMBL" id="KAK4728227.1"/>
    </source>
</evidence>
<evidence type="ECO:0000256" key="1">
    <source>
        <dbReference type="SAM" id="MobiDB-lite"/>
    </source>
</evidence>
<reference evidence="2 3" key="1">
    <citation type="submission" date="2023-10" db="EMBL/GenBank/DDBJ databases">
        <title>Genome-Wide Identification Analysis in wild type Solanum Pinnatisectum Reveals Some Genes Defensing Phytophthora Infestans.</title>
        <authorList>
            <person name="Sun C."/>
        </authorList>
    </citation>
    <scope>NUCLEOTIDE SEQUENCE [LARGE SCALE GENOMIC DNA]</scope>
    <source>
        <strain evidence="2">LQN</strain>
        <tissue evidence="2">Leaf</tissue>
    </source>
</reference>
<comment type="caution">
    <text evidence="2">The sequence shown here is derived from an EMBL/GenBank/DDBJ whole genome shotgun (WGS) entry which is preliminary data.</text>
</comment>
<accession>A0AAV9LR84</accession>
<protein>
    <submittedName>
        <fullName evidence="2">Uncharacterized protein</fullName>
    </submittedName>
</protein>